<dbReference type="InterPro" id="IPR020904">
    <property type="entry name" value="Sc_DH/Rdtase_CS"/>
</dbReference>
<dbReference type="Proteomes" id="UP000033616">
    <property type="component" value="Unassembled WGS sequence"/>
</dbReference>
<dbReference type="Gene3D" id="3.40.50.720">
    <property type="entry name" value="NAD(P)-binding Rossmann-like Domain"/>
    <property type="match status" value="1"/>
</dbReference>
<keyword evidence="2 3" id="KW-0560">Oxidoreductase</keyword>
<dbReference type="FunFam" id="3.40.50.720:FF:000173">
    <property type="entry name" value="3-oxoacyl-[acyl-carrier protein] reductase"/>
    <property type="match status" value="1"/>
</dbReference>
<evidence type="ECO:0000313" key="4">
    <source>
        <dbReference type="Proteomes" id="UP000033616"/>
    </source>
</evidence>
<dbReference type="PANTHER" id="PTHR42879">
    <property type="entry name" value="3-OXOACYL-(ACYL-CARRIER-PROTEIN) REDUCTASE"/>
    <property type="match status" value="1"/>
</dbReference>
<dbReference type="RefSeq" id="WP_045797456.1">
    <property type="nucleotide sequence ID" value="NZ_LANP01000022.1"/>
</dbReference>
<proteinExistence type="inferred from homology"/>
<dbReference type="AlphaFoldDB" id="A0A0F3MI46"/>
<reference evidence="3 4" key="1">
    <citation type="submission" date="2015-02" db="EMBL/GenBank/DDBJ databases">
        <title>Genome Sequencing of Rickettsiales.</title>
        <authorList>
            <person name="Daugherty S.C."/>
            <person name="Su Q."/>
            <person name="Abolude K."/>
            <person name="Beier-Sexton M."/>
            <person name="Carlyon J.A."/>
            <person name="Carter R."/>
            <person name="Day N.P."/>
            <person name="Dumler S.J."/>
            <person name="Dyachenko V."/>
            <person name="Godinez A."/>
            <person name="Kurtti T.J."/>
            <person name="Lichay M."/>
            <person name="Mullins K.E."/>
            <person name="Ott S."/>
            <person name="Pappas-Brown V."/>
            <person name="Paris D.H."/>
            <person name="Patel P."/>
            <person name="Richards A.L."/>
            <person name="Sadzewicz L."/>
            <person name="Sears K."/>
            <person name="Seidman D."/>
            <person name="Sengamalay N."/>
            <person name="Stenos J."/>
            <person name="Tallon L.J."/>
            <person name="Vincent G."/>
            <person name="Fraser C.M."/>
            <person name="Munderloh U."/>
            <person name="Dunning-Hotopp J.C."/>
        </authorList>
    </citation>
    <scope>NUCLEOTIDE SEQUENCE [LARGE SCALE GENOMIC DNA]</scope>
    <source>
        <strain evidence="3 4">Fuller</strain>
    </source>
</reference>
<comment type="caution">
    <text evidence="3">The sequence shown here is derived from an EMBL/GenBank/DDBJ whole genome shotgun (WGS) entry which is preliminary data.</text>
</comment>
<accession>A0A0F3MI46</accession>
<dbReference type="STRING" id="1359168.OCHUTO_0847"/>
<dbReference type="NCBIfam" id="NF009466">
    <property type="entry name" value="PRK12826.1-2"/>
    <property type="match status" value="1"/>
</dbReference>
<dbReference type="PROSITE" id="PS00061">
    <property type="entry name" value="ADH_SHORT"/>
    <property type="match status" value="1"/>
</dbReference>
<dbReference type="InterPro" id="IPR050259">
    <property type="entry name" value="SDR"/>
</dbReference>
<gene>
    <name evidence="3" type="primary">fabG</name>
    <name evidence="3" type="ORF">OCHUTO_0847</name>
</gene>
<evidence type="ECO:0000256" key="2">
    <source>
        <dbReference type="ARBA" id="ARBA00023002"/>
    </source>
</evidence>
<dbReference type="PANTHER" id="PTHR42879:SF2">
    <property type="entry name" value="3-OXOACYL-[ACYL-CARRIER-PROTEIN] REDUCTASE FABG"/>
    <property type="match status" value="1"/>
</dbReference>
<dbReference type="EMBL" id="LANP01000022">
    <property type="protein sequence ID" value="KJV55435.1"/>
    <property type="molecule type" value="Genomic_DNA"/>
</dbReference>
<comment type="similarity">
    <text evidence="1">Belongs to the short-chain dehydrogenases/reductases (SDR) family.</text>
</comment>
<dbReference type="EC" id="1.1.1.100" evidence="3"/>
<dbReference type="PATRIC" id="fig|1359168.3.peg.574"/>
<protein>
    <submittedName>
        <fullName evidence="3">3-oxoacyl-[acyl-carrier-protein] reductase FabG</fullName>
        <ecNumber evidence="3">1.1.1.100</ecNumber>
    </submittedName>
</protein>
<name>A0A0F3MI46_9RICK</name>
<sequence>MLNFTNQNILITGASGSIGRACSKLFHQLGATVIISGTKDEKLTELKSELNERCTIRKCNVLDYQDCNSMIKEIPKLDVLICCVGITCDQLAIKMDISKFETVISVNLTSTFVLNKAAIKKMVKEHYGRIVNISSVVAISGNSGQANYCASKAGIIGMSKALALEVANRGITINVIAPGFIISNMTNTLSEQQKTDILSKIPINRFGNPIDVANAAAFLASSQAAYISGQTLHVNGGMVMV</sequence>
<dbReference type="Pfam" id="PF13561">
    <property type="entry name" value="adh_short_C2"/>
    <property type="match status" value="1"/>
</dbReference>
<dbReference type="GO" id="GO:0004316">
    <property type="term" value="F:3-oxoacyl-[acyl-carrier-protein] reductase (NADPH) activity"/>
    <property type="evidence" value="ECO:0007669"/>
    <property type="project" value="UniProtKB-EC"/>
</dbReference>
<evidence type="ECO:0000313" key="3">
    <source>
        <dbReference type="EMBL" id="KJV55435.1"/>
    </source>
</evidence>
<keyword evidence="4" id="KW-1185">Reference proteome</keyword>
<dbReference type="GO" id="GO:0032787">
    <property type="term" value="P:monocarboxylic acid metabolic process"/>
    <property type="evidence" value="ECO:0007669"/>
    <property type="project" value="UniProtKB-ARBA"/>
</dbReference>
<organism evidence="3 4">
    <name type="scientific">Orientia chuto str. Dubai</name>
    <dbReference type="NCBI Taxonomy" id="1359168"/>
    <lineage>
        <taxon>Bacteria</taxon>
        <taxon>Pseudomonadati</taxon>
        <taxon>Pseudomonadota</taxon>
        <taxon>Alphaproteobacteria</taxon>
        <taxon>Rickettsiales</taxon>
        <taxon>Rickettsiaceae</taxon>
        <taxon>Rickettsieae</taxon>
        <taxon>Orientia</taxon>
    </lineage>
</organism>
<evidence type="ECO:0000256" key="1">
    <source>
        <dbReference type="ARBA" id="ARBA00006484"/>
    </source>
</evidence>
<dbReference type="NCBIfam" id="NF004199">
    <property type="entry name" value="PRK05653.1-4"/>
    <property type="match status" value="1"/>
</dbReference>
<dbReference type="OrthoDB" id="9804774at2"/>
<dbReference type="PRINTS" id="PR00081">
    <property type="entry name" value="GDHRDH"/>
</dbReference>
<dbReference type="InterPro" id="IPR036291">
    <property type="entry name" value="NAD(P)-bd_dom_sf"/>
</dbReference>
<dbReference type="SUPFAM" id="SSF51735">
    <property type="entry name" value="NAD(P)-binding Rossmann-fold domains"/>
    <property type="match status" value="1"/>
</dbReference>
<dbReference type="PRINTS" id="PR00080">
    <property type="entry name" value="SDRFAMILY"/>
</dbReference>
<dbReference type="InterPro" id="IPR002347">
    <property type="entry name" value="SDR_fam"/>
</dbReference>